<dbReference type="Gramene" id="ORUFI04G24010.1">
    <property type="protein sequence ID" value="ORUFI04G24010.1"/>
    <property type="gene ID" value="ORUFI04G24010"/>
</dbReference>
<proteinExistence type="predicted"/>
<evidence type="ECO:0000313" key="2">
    <source>
        <dbReference type="EnsemblPlants" id="ORUFI04G24010.1"/>
    </source>
</evidence>
<protein>
    <submittedName>
        <fullName evidence="2">Uncharacterized protein</fullName>
    </submittedName>
</protein>
<dbReference type="EnsemblPlants" id="ORUFI04G24010.1">
    <property type="protein sequence ID" value="ORUFI04G24010.1"/>
    <property type="gene ID" value="ORUFI04G24010"/>
</dbReference>
<accession>A0A0E0PCY9</accession>
<reference evidence="2" key="2">
    <citation type="submission" date="2015-06" db="UniProtKB">
        <authorList>
            <consortium name="EnsemblPlants"/>
        </authorList>
    </citation>
    <scope>IDENTIFICATION</scope>
</reference>
<evidence type="ECO:0000256" key="1">
    <source>
        <dbReference type="SAM" id="MobiDB-lite"/>
    </source>
</evidence>
<organism evidence="2 3">
    <name type="scientific">Oryza rufipogon</name>
    <name type="common">Brownbeard rice</name>
    <name type="synonym">Asian wild rice</name>
    <dbReference type="NCBI Taxonomy" id="4529"/>
    <lineage>
        <taxon>Eukaryota</taxon>
        <taxon>Viridiplantae</taxon>
        <taxon>Streptophyta</taxon>
        <taxon>Embryophyta</taxon>
        <taxon>Tracheophyta</taxon>
        <taxon>Spermatophyta</taxon>
        <taxon>Magnoliopsida</taxon>
        <taxon>Liliopsida</taxon>
        <taxon>Poales</taxon>
        <taxon>Poaceae</taxon>
        <taxon>BOP clade</taxon>
        <taxon>Oryzoideae</taxon>
        <taxon>Oryzeae</taxon>
        <taxon>Oryzinae</taxon>
        <taxon>Oryza</taxon>
    </lineage>
</organism>
<feature type="region of interest" description="Disordered" evidence="1">
    <location>
        <begin position="114"/>
        <end position="179"/>
    </location>
</feature>
<dbReference type="Proteomes" id="UP000008022">
    <property type="component" value="Unassembled WGS sequence"/>
</dbReference>
<dbReference type="OMA" id="AESNCLC"/>
<dbReference type="HOGENOM" id="CLU_1654839_0_0_1"/>
<reference evidence="3" key="1">
    <citation type="submission" date="2013-06" db="EMBL/GenBank/DDBJ databases">
        <authorList>
            <person name="Zhao Q."/>
        </authorList>
    </citation>
    <scope>NUCLEOTIDE SEQUENCE</scope>
    <source>
        <strain evidence="3">cv. W1943</strain>
    </source>
</reference>
<dbReference type="AlphaFoldDB" id="A0A0E0PCY9"/>
<keyword evidence="3" id="KW-1185">Reference proteome</keyword>
<evidence type="ECO:0000313" key="3">
    <source>
        <dbReference type="Proteomes" id="UP000008022"/>
    </source>
</evidence>
<name>A0A0E0PCY9_ORYRU</name>
<sequence>MSSSSFFLLYPSSPLFSLLPLPPSSCVLAVLVAASDVGMVLQCRSHFVGIESSPPSAESNCLCTAKLPRDGLRTSEKETKPAVLTSTAMVMAKVVTSEKLCGACSRRRRWTPTAGGGRLLSHASEKKLGWRPAASGQRGPHRRGPRGDGSGKLNPWAVELQDGRRRQDKVVFSGGADRL</sequence>